<reference evidence="1" key="2">
    <citation type="submission" date="2020-09" db="EMBL/GenBank/DDBJ databases">
        <authorList>
            <person name="Sun Q."/>
            <person name="Zhou Y."/>
        </authorList>
    </citation>
    <scope>NUCLEOTIDE SEQUENCE</scope>
    <source>
        <strain evidence="1">CGMCC 1.15254</strain>
    </source>
</reference>
<organism evidence="1 2">
    <name type="scientific">Terasakiella brassicae</name>
    <dbReference type="NCBI Taxonomy" id="1634917"/>
    <lineage>
        <taxon>Bacteria</taxon>
        <taxon>Pseudomonadati</taxon>
        <taxon>Pseudomonadota</taxon>
        <taxon>Alphaproteobacteria</taxon>
        <taxon>Rhodospirillales</taxon>
        <taxon>Terasakiellaceae</taxon>
        <taxon>Terasakiella</taxon>
    </lineage>
</organism>
<keyword evidence="2" id="KW-1185">Reference proteome</keyword>
<dbReference type="EMBL" id="BMHV01000006">
    <property type="protein sequence ID" value="GGF58573.1"/>
    <property type="molecule type" value="Genomic_DNA"/>
</dbReference>
<proteinExistence type="predicted"/>
<protein>
    <submittedName>
        <fullName evidence="1">Uncharacterized protein</fullName>
    </submittedName>
</protein>
<sequence length="59" mass="6742">MARLARVTIPNLQIPGSASKLYYFLGFGPRFLKNSSLAYEKARKYLLLVQRVNVLQMPV</sequence>
<name>A0A917BW38_9PROT</name>
<gene>
    <name evidence="1" type="ORF">GCM10011332_10160</name>
</gene>
<reference evidence="1" key="1">
    <citation type="journal article" date="2014" name="Int. J. Syst. Evol. Microbiol.">
        <title>Complete genome sequence of Corynebacterium casei LMG S-19264T (=DSM 44701T), isolated from a smear-ripened cheese.</title>
        <authorList>
            <consortium name="US DOE Joint Genome Institute (JGI-PGF)"/>
            <person name="Walter F."/>
            <person name="Albersmeier A."/>
            <person name="Kalinowski J."/>
            <person name="Ruckert C."/>
        </authorList>
    </citation>
    <scope>NUCLEOTIDE SEQUENCE</scope>
    <source>
        <strain evidence="1">CGMCC 1.15254</strain>
    </source>
</reference>
<dbReference type="AlphaFoldDB" id="A0A917BW38"/>
<comment type="caution">
    <text evidence="1">The sequence shown here is derived from an EMBL/GenBank/DDBJ whole genome shotgun (WGS) entry which is preliminary data.</text>
</comment>
<dbReference type="Proteomes" id="UP000632498">
    <property type="component" value="Unassembled WGS sequence"/>
</dbReference>
<accession>A0A917BW38</accession>
<evidence type="ECO:0000313" key="1">
    <source>
        <dbReference type="EMBL" id="GGF58573.1"/>
    </source>
</evidence>
<evidence type="ECO:0000313" key="2">
    <source>
        <dbReference type="Proteomes" id="UP000632498"/>
    </source>
</evidence>